<comment type="caution">
    <text evidence="2">The sequence shown here is derived from an EMBL/GenBank/DDBJ whole genome shotgun (WGS) entry which is preliminary data.</text>
</comment>
<dbReference type="InterPro" id="IPR012029">
    <property type="entry name" value="UCP006557"/>
</dbReference>
<evidence type="ECO:0000313" key="2">
    <source>
        <dbReference type="EMBL" id="KUK97159.1"/>
    </source>
</evidence>
<dbReference type="Proteomes" id="UP000057043">
    <property type="component" value="Unassembled WGS sequence"/>
</dbReference>
<evidence type="ECO:0000313" key="1">
    <source>
        <dbReference type="EMBL" id="KUK45410.1"/>
    </source>
</evidence>
<dbReference type="Proteomes" id="UP000053961">
    <property type="component" value="Unassembled WGS sequence"/>
</dbReference>
<accession>A0A101IL38</accession>
<evidence type="ECO:0008006" key="5">
    <source>
        <dbReference type="Google" id="ProtNLM"/>
    </source>
</evidence>
<dbReference type="PIRSF" id="PIRSF006557">
    <property type="entry name" value="UCP006557_sign"/>
    <property type="match status" value="1"/>
</dbReference>
<reference evidence="3 4" key="2">
    <citation type="journal article" date="2015" name="MBio">
        <title>Genome-Resolved Metagenomic Analysis Reveals Roles for Candidate Phyla and Other Microbial Community Members in Biogeochemical Transformations in Oil Reservoirs.</title>
        <authorList>
            <person name="Hu P."/>
            <person name="Tom L."/>
            <person name="Singh A."/>
            <person name="Thomas B.C."/>
            <person name="Baker B.J."/>
            <person name="Piceno Y.M."/>
            <person name="Andersen G.L."/>
            <person name="Banfield J.F."/>
        </authorList>
    </citation>
    <scope>NUCLEOTIDE SEQUENCE [LARGE SCALE GENOMIC DNA]</scope>
    <source>
        <strain evidence="1">57_489</strain>
    </source>
</reference>
<organism evidence="2 3">
    <name type="scientific">Methanothrix harundinacea</name>
    <dbReference type="NCBI Taxonomy" id="301375"/>
    <lineage>
        <taxon>Archaea</taxon>
        <taxon>Methanobacteriati</taxon>
        <taxon>Methanobacteriota</taxon>
        <taxon>Stenosarchaea group</taxon>
        <taxon>Methanomicrobia</taxon>
        <taxon>Methanotrichales</taxon>
        <taxon>Methanotrichaceae</taxon>
        <taxon>Methanothrix</taxon>
    </lineage>
</organism>
<evidence type="ECO:0000313" key="4">
    <source>
        <dbReference type="Proteomes" id="UP000057043"/>
    </source>
</evidence>
<gene>
    <name evidence="1" type="ORF">XD72_0188</name>
    <name evidence="2" type="ORF">XE07_0544</name>
</gene>
<sequence>MAELVISEKSGASDLAPLALAVNQILGLPVTLRSVEAPGVRVEEGKVLDDEYSGPVLEEVMRSGRPVRTVPKSGVYKGIPVSVAPIMDPDGKVVAAMGVVDVVGTIDIPAVFGAYTEVVKEVSQKR</sequence>
<dbReference type="EMBL" id="LGHB01000004">
    <property type="protein sequence ID" value="KUK97159.1"/>
    <property type="molecule type" value="Genomic_DNA"/>
</dbReference>
<reference evidence="2" key="1">
    <citation type="journal article" date="2015" name="MBio">
        <title>Genome-resolved metagenomic analysis reveals roles for candidate phyla and other microbial community members in biogeochemical transformations in oil reservoirs.</title>
        <authorList>
            <person name="Hu P."/>
            <person name="Tom L."/>
            <person name="Singh A."/>
            <person name="Thomas B.C."/>
            <person name="Baker B.J."/>
            <person name="Piceno Y.M."/>
            <person name="Andersen G.L."/>
            <person name="Banfield J.F."/>
        </authorList>
    </citation>
    <scope>NUCLEOTIDE SEQUENCE [LARGE SCALE GENOMIC DNA]</scope>
    <source>
        <strain evidence="2">56_747</strain>
    </source>
</reference>
<dbReference type="Pfam" id="PF09884">
    <property type="entry name" value="DUF2111"/>
    <property type="match status" value="1"/>
</dbReference>
<evidence type="ECO:0000313" key="3">
    <source>
        <dbReference type="Proteomes" id="UP000053961"/>
    </source>
</evidence>
<dbReference type="AlphaFoldDB" id="A0A101IL38"/>
<dbReference type="EMBL" id="LGFT01000003">
    <property type="protein sequence ID" value="KUK45410.1"/>
    <property type="molecule type" value="Genomic_DNA"/>
</dbReference>
<proteinExistence type="predicted"/>
<protein>
    <recommendedName>
        <fullName evidence="5">DUF2111 domain-containing protein</fullName>
    </recommendedName>
</protein>
<name>A0A101IL38_9EURY</name>
<dbReference type="PATRIC" id="fig|301375.6.peg.1447"/>